<dbReference type="Pfam" id="PF09260">
    <property type="entry name" value="A_amylase_dom_C"/>
    <property type="match status" value="1"/>
</dbReference>
<keyword evidence="7" id="KW-0378">Hydrolase</keyword>
<reference evidence="16" key="1">
    <citation type="journal article" date="2012" name="BMC Genomics">
        <title>Genome sequence of the necrotrophic fungus Penicillium digitatum, the main postharvest pathogen of citrus.</title>
        <authorList>
            <person name="Marcet-Houben M."/>
            <person name="Ballester A.-R."/>
            <person name="de la Fuente B."/>
            <person name="Harries E."/>
            <person name="Marcos J.F."/>
            <person name="Gonzalez-Candelas L."/>
            <person name="Gabaldon T."/>
        </authorList>
    </citation>
    <scope>NUCLEOTIDE SEQUENCE [LARGE SCALE GENOMIC DNA]</scope>
    <source>
        <strain evidence="16">PHI26 / CECT 20796</strain>
    </source>
</reference>
<keyword evidence="11" id="KW-0119">Carbohydrate metabolism</keyword>
<evidence type="ECO:0000313" key="16">
    <source>
        <dbReference type="Proteomes" id="UP000009882"/>
    </source>
</evidence>
<keyword evidence="8" id="KW-0106">Calcium</keyword>
<dbReference type="InterPro" id="IPR002044">
    <property type="entry name" value="CBM20"/>
</dbReference>
<dbReference type="OMA" id="YMDGVLN"/>
<comment type="cofactor">
    <cofactor evidence="2">
        <name>Ca(2+)</name>
        <dbReference type="ChEBI" id="CHEBI:29108"/>
    </cofactor>
</comment>
<dbReference type="InterPro" id="IPR013783">
    <property type="entry name" value="Ig-like_fold"/>
</dbReference>
<dbReference type="Pfam" id="PF00686">
    <property type="entry name" value="CBM_20"/>
    <property type="match status" value="1"/>
</dbReference>
<dbReference type="EC" id="3.2.1.1" evidence="4"/>
<dbReference type="HOGENOM" id="CLU_006462_7_2_1"/>
<evidence type="ECO:0000256" key="8">
    <source>
        <dbReference type="ARBA" id="ARBA00022837"/>
    </source>
</evidence>
<sequence>MGFTAIWITPVTKQLPQNTGDGMSYHGYWQQDMYGYNVNPNHGTSDDLLALSEALHERGMYLMVDVVANHMGYAGAGNTVDYSVFTPFSSSSYFHPYCLISNYNNQSDVENCWLGDTTVSLPDLDTLQSSVQTLLNNWIGDLVSVYSIDGLRVDTVKHIQKSFWPGFNAAAGIYAVGEVFDGDPAYTCDYQKYIDGILNYPIYTSDYSQAKNVISFIFFSDGIPIVYSGQEQHYSGANDPENREAIWLSGYSTTAELYQYIAITNDIRKAAVAADPSYLTTKNVPFYQDNHTLAMKKGSDSSPVITILSNAGSSGPSYTLSLSGSGYSSGAKLIELYTCTFITVDSSGKIAVSMACGLPRVLIFASSMSNNGLCGVSIPSATATTTTQTIATTTTTTGARCIQATALPVLFKEVVTTSYGQEIYISGSIRPLGTWDTSKAIALSASSYTSFNPLWEATIILPVGTTFQYKFLKKTIRSSTVMWESDPNRSYTVPTGCSGTTATVTASWK</sequence>
<evidence type="ECO:0000256" key="4">
    <source>
        <dbReference type="ARBA" id="ARBA00012595"/>
    </source>
</evidence>
<keyword evidence="6" id="KW-0732">Signal</keyword>
<gene>
    <name evidence="15" type="ORF">PDIG_49630</name>
</gene>
<keyword evidence="10" id="KW-0325">Glycoprotein</keyword>
<evidence type="ECO:0000256" key="1">
    <source>
        <dbReference type="ARBA" id="ARBA00000548"/>
    </source>
</evidence>
<evidence type="ECO:0000256" key="3">
    <source>
        <dbReference type="ARBA" id="ARBA00008061"/>
    </source>
</evidence>
<dbReference type="SUPFAM" id="SSF51445">
    <property type="entry name" value="(Trans)glycosidases"/>
    <property type="match status" value="1"/>
</dbReference>
<dbReference type="Gene3D" id="3.20.20.80">
    <property type="entry name" value="Glycosidases"/>
    <property type="match status" value="2"/>
</dbReference>
<evidence type="ECO:0000256" key="7">
    <source>
        <dbReference type="ARBA" id="ARBA00022801"/>
    </source>
</evidence>
<dbReference type="InterPro" id="IPR006047">
    <property type="entry name" value="GH13_cat_dom"/>
</dbReference>
<dbReference type="InterPro" id="IPR015340">
    <property type="entry name" value="A_amylase_C_dom"/>
</dbReference>
<evidence type="ECO:0000256" key="13">
    <source>
        <dbReference type="ARBA" id="ARBA00023326"/>
    </source>
</evidence>
<name>K9FPF4_PEND2</name>
<keyword evidence="13" id="KW-0624">Polysaccharide degradation</keyword>
<dbReference type="STRING" id="1170229.K9FPF4"/>
<comment type="catalytic activity">
    <reaction evidence="1">
        <text>Endohydrolysis of (1-&gt;4)-alpha-D-glucosidic linkages in polysaccharides containing three or more (1-&gt;4)-alpha-linked D-glucose units.</text>
        <dbReference type="EC" id="3.2.1.1"/>
    </reaction>
</comment>
<dbReference type="AlphaFoldDB" id="K9FPF4"/>
<evidence type="ECO:0000256" key="10">
    <source>
        <dbReference type="ARBA" id="ARBA00023180"/>
    </source>
</evidence>
<evidence type="ECO:0000256" key="12">
    <source>
        <dbReference type="ARBA" id="ARBA00023295"/>
    </source>
</evidence>
<dbReference type="CDD" id="cd05811">
    <property type="entry name" value="CBM20_glucoamylase"/>
    <property type="match status" value="1"/>
</dbReference>
<dbReference type="SUPFAM" id="SSF49452">
    <property type="entry name" value="Starch-binding domain-like"/>
    <property type="match status" value="1"/>
</dbReference>
<dbReference type="GO" id="GO:0005509">
    <property type="term" value="F:calcium ion binding"/>
    <property type="evidence" value="ECO:0007669"/>
    <property type="project" value="InterPro"/>
</dbReference>
<dbReference type="PANTHER" id="PTHR10357">
    <property type="entry name" value="ALPHA-AMYLASE FAMILY MEMBER"/>
    <property type="match status" value="1"/>
</dbReference>
<dbReference type="Gene3D" id="2.60.40.10">
    <property type="entry name" value="Immunoglobulins"/>
    <property type="match status" value="1"/>
</dbReference>
<dbReference type="SMART" id="SM00642">
    <property type="entry name" value="Aamy"/>
    <property type="match status" value="1"/>
</dbReference>
<evidence type="ECO:0000256" key="11">
    <source>
        <dbReference type="ARBA" id="ARBA00023277"/>
    </source>
</evidence>
<keyword evidence="9" id="KW-1015">Disulfide bond</keyword>
<evidence type="ECO:0000256" key="9">
    <source>
        <dbReference type="ARBA" id="ARBA00023157"/>
    </source>
</evidence>
<dbReference type="GO" id="GO:0004556">
    <property type="term" value="F:alpha-amylase activity"/>
    <property type="evidence" value="ECO:0007669"/>
    <property type="project" value="UniProtKB-EC"/>
</dbReference>
<evidence type="ECO:0000313" key="15">
    <source>
        <dbReference type="EMBL" id="EKV11520.1"/>
    </source>
</evidence>
<dbReference type="Gene3D" id="2.60.40.1180">
    <property type="entry name" value="Golgi alpha-mannosidase II"/>
    <property type="match status" value="1"/>
</dbReference>
<keyword evidence="12" id="KW-0326">Glycosidase</keyword>
<dbReference type="GO" id="GO:2001070">
    <property type="term" value="F:starch binding"/>
    <property type="evidence" value="ECO:0007669"/>
    <property type="project" value="InterPro"/>
</dbReference>
<dbReference type="SUPFAM" id="SSF51011">
    <property type="entry name" value="Glycosyl hydrolase domain"/>
    <property type="match status" value="1"/>
</dbReference>
<dbReference type="InterPro" id="IPR034836">
    <property type="entry name" value="CBM20_glucoamylase"/>
</dbReference>
<evidence type="ECO:0000256" key="5">
    <source>
        <dbReference type="ARBA" id="ARBA00022723"/>
    </source>
</evidence>
<organism evidence="15 16">
    <name type="scientific">Penicillium digitatum (strain PHI26 / CECT 20796)</name>
    <name type="common">Green mold</name>
    <dbReference type="NCBI Taxonomy" id="1170229"/>
    <lineage>
        <taxon>Eukaryota</taxon>
        <taxon>Fungi</taxon>
        <taxon>Dikarya</taxon>
        <taxon>Ascomycota</taxon>
        <taxon>Pezizomycotina</taxon>
        <taxon>Eurotiomycetes</taxon>
        <taxon>Eurotiomycetidae</taxon>
        <taxon>Eurotiales</taxon>
        <taxon>Aspergillaceae</taxon>
        <taxon>Penicillium</taxon>
    </lineage>
</organism>
<evidence type="ECO:0000256" key="2">
    <source>
        <dbReference type="ARBA" id="ARBA00001913"/>
    </source>
</evidence>
<dbReference type="InterPro" id="IPR013784">
    <property type="entry name" value="Carb-bd-like_fold"/>
</dbReference>
<feature type="domain" description="CBM20" evidence="14">
    <location>
        <begin position="401"/>
        <end position="509"/>
    </location>
</feature>
<comment type="similarity">
    <text evidence="3">Belongs to the glycosyl hydrolase 13 family.</text>
</comment>
<keyword evidence="16" id="KW-1185">Reference proteome</keyword>
<comment type="caution">
    <text evidence="15">The sequence shown here is derived from an EMBL/GenBank/DDBJ whole genome shotgun (WGS) entry which is preliminary data.</text>
</comment>
<protein>
    <recommendedName>
        <fullName evidence="4">alpha-amylase</fullName>
        <ecNumber evidence="4">3.2.1.1</ecNumber>
    </recommendedName>
</protein>
<dbReference type="eggNOG" id="KOG0471">
    <property type="taxonomic scope" value="Eukaryota"/>
</dbReference>
<proteinExistence type="inferred from homology"/>
<dbReference type="InParanoid" id="K9FPF4"/>
<accession>K9FPF4</accession>
<dbReference type="Proteomes" id="UP000009882">
    <property type="component" value="Unassembled WGS sequence"/>
</dbReference>
<dbReference type="Pfam" id="PF00128">
    <property type="entry name" value="Alpha-amylase"/>
    <property type="match status" value="1"/>
</dbReference>
<dbReference type="GO" id="GO:0000272">
    <property type="term" value="P:polysaccharide catabolic process"/>
    <property type="evidence" value="ECO:0007669"/>
    <property type="project" value="UniProtKB-KW"/>
</dbReference>
<dbReference type="PROSITE" id="PS51166">
    <property type="entry name" value="CBM20"/>
    <property type="match status" value="1"/>
</dbReference>
<evidence type="ECO:0000256" key="6">
    <source>
        <dbReference type="ARBA" id="ARBA00022729"/>
    </source>
</evidence>
<dbReference type="InterPro" id="IPR017853">
    <property type="entry name" value="GH"/>
</dbReference>
<keyword evidence="5" id="KW-0479">Metal-binding</keyword>
<dbReference type="FunFam" id="2.60.40.10:FF:000552">
    <property type="entry name" value="Related to glucoamylase"/>
    <property type="match status" value="1"/>
</dbReference>
<evidence type="ECO:0000259" key="14">
    <source>
        <dbReference type="PROSITE" id="PS51166"/>
    </source>
</evidence>
<dbReference type="OrthoDB" id="204980at2759"/>
<dbReference type="EMBL" id="AKCT01000203">
    <property type="protein sequence ID" value="EKV11520.1"/>
    <property type="molecule type" value="Genomic_DNA"/>
</dbReference>
<dbReference type="SMART" id="SM01065">
    <property type="entry name" value="CBM_2"/>
    <property type="match status" value="1"/>
</dbReference>
<dbReference type="InterPro" id="IPR013780">
    <property type="entry name" value="Glyco_hydro_b"/>
</dbReference>
<dbReference type="PANTHER" id="PTHR10357:SF215">
    <property type="entry name" value="ALPHA-AMYLASE 1"/>
    <property type="match status" value="1"/>
</dbReference>